<name>X6MW79_RETFI</name>
<accession>X6MW79</accession>
<dbReference type="InterPro" id="IPR036865">
    <property type="entry name" value="CRAL-TRIO_dom_sf"/>
</dbReference>
<comment type="caution">
    <text evidence="1">The sequence shown here is derived from an EMBL/GenBank/DDBJ whole genome shotgun (WGS) entry which is preliminary data.</text>
</comment>
<gene>
    <name evidence="1" type="ORF">RFI_19584</name>
</gene>
<dbReference type="Gene3D" id="3.40.525.10">
    <property type="entry name" value="CRAL-TRIO lipid binding domain"/>
    <property type="match status" value="1"/>
</dbReference>
<organism evidence="1 2">
    <name type="scientific">Reticulomyxa filosa</name>
    <dbReference type="NCBI Taxonomy" id="46433"/>
    <lineage>
        <taxon>Eukaryota</taxon>
        <taxon>Sar</taxon>
        <taxon>Rhizaria</taxon>
        <taxon>Retaria</taxon>
        <taxon>Foraminifera</taxon>
        <taxon>Monothalamids</taxon>
        <taxon>Reticulomyxidae</taxon>
        <taxon>Reticulomyxa</taxon>
    </lineage>
</organism>
<reference evidence="1 2" key="1">
    <citation type="journal article" date="2013" name="Curr. Biol.">
        <title>The Genome of the Foraminiferan Reticulomyxa filosa.</title>
        <authorList>
            <person name="Glockner G."/>
            <person name="Hulsmann N."/>
            <person name="Schleicher M."/>
            <person name="Noegel A.A."/>
            <person name="Eichinger L."/>
            <person name="Gallinger C."/>
            <person name="Pawlowski J."/>
            <person name="Sierra R."/>
            <person name="Euteneuer U."/>
            <person name="Pillet L."/>
            <person name="Moustafa A."/>
            <person name="Platzer M."/>
            <person name="Groth M."/>
            <person name="Szafranski K."/>
            <person name="Schliwa M."/>
        </authorList>
    </citation>
    <scope>NUCLEOTIDE SEQUENCE [LARGE SCALE GENOMIC DNA]</scope>
</reference>
<dbReference type="EMBL" id="ASPP01016110">
    <property type="protein sequence ID" value="ETO17732.1"/>
    <property type="molecule type" value="Genomic_DNA"/>
</dbReference>
<proteinExistence type="predicted"/>
<dbReference type="AlphaFoldDB" id="X6MW79"/>
<protein>
    <submittedName>
        <fullName evidence="1">Uncharacterized protein</fullName>
    </submittedName>
</protein>
<dbReference type="Proteomes" id="UP000023152">
    <property type="component" value="Unassembled WGS sequence"/>
</dbReference>
<evidence type="ECO:0000313" key="2">
    <source>
        <dbReference type="Proteomes" id="UP000023152"/>
    </source>
</evidence>
<keyword evidence="2" id="KW-1185">Reference proteome</keyword>
<evidence type="ECO:0000313" key="1">
    <source>
        <dbReference type="EMBL" id="ETO17732.1"/>
    </source>
</evidence>
<sequence>MVTADEKKALLELHEWVVNDSLSNKMKDELCFGEMIICYFSSFSRNNPDAKGCWKRWISYRDDSPLKDVNFRRVREFFETGLFNVAYDKENRPVFVINTKHYDDSFGPEITAKASILFLTSLLWNIRDNSFDFDALRKGVCIC</sequence>